<sequence>MLALRRKAVQTAERLPAAATRGTRRYASGHGAEHHGADHAHHAAPVNESLGASFYVVLGSIPLSLAVYAASRPDKDGKMAGLSRVIDSYSYYKEKWAARNTLHTAMIEQAAFDRNLYHSSKGSKHVDLRFPEIFNTGSPYNIVAGQGSRGVDEMVAHYHKLNVEEDERKEKALAAKGR</sequence>
<feature type="region of interest" description="Disordered" evidence="1">
    <location>
        <begin position="1"/>
        <end position="40"/>
    </location>
</feature>
<evidence type="ECO:0000313" key="3">
    <source>
        <dbReference type="Proteomes" id="UP000469558"/>
    </source>
</evidence>
<dbReference type="EMBL" id="QGMK01000685">
    <property type="protein sequence ID" value="TVY80427.1"/>
    <property type="molecule type" value="Genomic_DNA"/>
</dbReference>
<protein>
    <submittedName>
        <fullName evidence="2">NADH-ubiquinone oxidoreductase 17.8 kDa subunit</fullName>
    </submittedName>
</protein>
<proteinExistence type="predicted"/>
<comment type="caution">
    <text evidence="2">The sequence shown here is derived from an EMBL/GenBank/DDBJ whole genome shotgun (WGS) entry which is preliminary data.</text>
</comment>
<organism evidence="2 3">
    <name type="scientific">Lachnellula suecica</name>
    <dbReference type="NCBI Taxonomy" id="602035"/>
    <lineage>
        <taxon>Eukaryota</taxon>
        <taxon>Fungi</taxon>
        <taxon>Dikarya</taxon>
        <taxon>Ascomycota</taxon>
        <taxon>Pezizomycotina</taxon>
        <taxon>Leotiomycetes</taxon>
        <taxon>Helotiales</taxon>
        <taxon>Lachnaceae</taxon>
        <taxon>Lachnellula</taxon>
    </lineage>
</organism>
<dbReference type="OrthoDB" id="2120038at2759"/>
<gene>
    <name evidence="2" type="primary">nuo17.8</name>
    <name evidence="2" type="ORF">LSUE1_G004750</name>
</gene>
<keyword evidence="3" id="KW-1185">Reference proteome</keyword>
<dbReference type="GO" id="GO:0005739">
    <property type="term" value="C:mitochondrion"/>
    <property type="evidence" value="ECO:0007669"/>
    <property type="project" value="InterPro"/>
</dbReference>
<name>A0A8T9C7M1_9HELO</name>
<dbReference type="PANTHER" id="PTHR42100:SF1">
    <property type="entry name" value="OXIDOREDUCTASE 178 KDA SUBUNIT, PUTATIVE (AFU_ORTHOLOGUE AFUA_8G04320)-RELATED"/>
    <property type="match status" value="1"/>
</dbReference>
<feature type="compositionally biased region" description="Basic and acidic residues" evidence="1">
    <location>
        <begin position="31"/>
        <end position="40"/>
    </location>
</feature>
<dbReference type="Proteomes" id="UP000469558">
    <property type="component" value="Unassembled WGS sequence"/>
</dbReference>
<dbReference type="PANTHER" id="PTHR42100">
    <property type="entry name" value="OXIDOREDUCTASE 178 KDA SUBUNIT, PUTATIVE (AFU_ORTHOLOGUE AFUA_8G04320)-RELATED"/>
    <property type="match status" value="1"/>
</dbReference>
<evidence type="ECO:0000256" key="1">
    <source>
        <dbReference type="SAM" id="MobiDB-lite"/>
    </source>
</evidence>
<reference evidence="2 3" key="1">
    <citation type="submission" date="2018-05" db="EMBL/GenBank/DDBJ databases">
        <title>Genome sequencing and assembly of the regulated plant pathogen Lachnellula willkommii and related sister species for the development of diagnostic species identification markers.</title>
        <authorList>
            <person name="Giroux E."/>
            <person name="Bilodeau G."/>
        </authorList>
    </citation>
    <scope>NUCLEOTIDE SEQUENCE [LARGE SCALE GENOMIC DNA]</scope>
    <source>
        <strain evidence="2 3">CBS 268.59</strain>
    </source>
</reference>
<evidence type="ECO:0000313" key="2">
    <source>
        <dbReference type="EMBL" id="TVY80427.1"/>
    </source>
</evidence>
<dbReference type="InterPro" id="IPR034444">
    <property type="entry name" value="Nuo17.8"/>
</dbReference>
<accession>A0A8T9C7M1</accession>
<dbReference type="AlphaFoldDB" id="A0A8T9C7M1"/>